<dbReference type="OrthoDB" id="1475at2157"/>
<evidence type="ECO:0000313" key="2">
    <source>
        <dbReference type="EMBL" id="QUH22572.1"/>
    </source>
</evidence>
<evidence type="ECO:0000313" key="3">
    <source>
        <dbReference type="Proteomes" id="UP000681041"/>
    </source>
</evidence>
<keyword evidence="1" id="KW-0808">Transferase</keyword>
<organism evidence="2 3">
    <name type="scientific">Methanobacterium alkalithermotolerans</name>
    <dbReference type="NCBI Taxonomy" id="2731220"/>
    <lineage>
        <taxon>Archaea</taxon>
        <taxon>Methanobacteriati</taxon>
        <taxon>Methanobacteriota</taxon>
        <taxon>Methanomada group</taxon>
        <taxon>Methanobacteria</taxon>
        <taxon>Methanobacteriales</taxon>
        <taxon>Methanobacteriaceae</taxon>
        <taxon>Methanobacterium</taxon>
    </lineage>
</organism>
<sequence>MNFKEFDGEFFLWLLYKHLFSHLPYSPGNKLRMKILKNFLGEWGEGSHISTQVSIISPENIVLGKRVGVANKVILDGRGSITIGDNSIIGFESVILSCTHNSSSRDIPIRDQGMFQKKIEIGNDVWVGARAVIMPGIKIGEGAIIGANAVVTHDVEPYAIVGGVPARFIKYRP</sequence>
<keyword evidence="2" id="KW-0012">Acyltransferase</keyword>
<dbReference type="EMBL" id="CP058560">
    <property type="protein sequence ID" value="QUH22572.1"/>
    <property type="molecule type" value="Genomic_DNA"/>
</dbReference>
<dbReference type="GO" id="GO:0016746">
    <property type="term" value="F:acyltransferase activity"/>
    <property type="evidence" value="ECO:0007669"/>
    <property type="project" value="UniProtKB-KW"/>
</dbReference>
<keyword evidence="3" id="KW-1185">Reference proteome</keyword>
<evidence type="ECO:0000256" key="1">
    <source>
        <dbReference type="ARBA" id="ARBA00022679"/>
    </source>
</evidence>
<gene>
    <name evidence="2" type="ORF">HYG87_01705</name>
</gene>
<proteinExistence type="predicted"/>
<dbReference type="CDD" id="cd04647">
    <property type="entry name" value="LbH_MAT_like"/>
    <property type="match status" value="1"/>
</dbReference>
<name>A0A8T8K3V3_9EURY</name>
<dbReference type="InterPro" id="IPR051159">
    <property type="entry name" value="Hexapeptide_acetyltransf"/>
</dbReference>
<dbReference type="InterPro" id="IPR001451">
    <property type="entry name" value="Hexapep"/>
</dbReference>
<protein>
    <submittedName>
        <fullName evidence="2">Acyltransferase</fullName>
    </submittedName>
</protein>
<dbReference type="Proteomes" id="UP000681041">
    <property type="component" value="Chromosome"/>
</dbReference>
<dbReference type="KEGG" id="meme:HYG87_01705"/>
<dbReference type="SUPFAM" id="SSF51161">
    <property type="entry name" value="Trimeric LpxA-like enzymes"/>
    <property type="match status" value="1"/>
</dbReference>
<dbReference type="PROSITE" id="PS00101">
    <property type="entry name" value="HEXAPEP_TRANSFERASES"/>
    <property type="match status" value="1"/>
</dbReference>
<dbReference type="PANTHER" id="PTHR23416">
    <property type="entry name" value="SIALIC ACID SYNTHASE-RELATED"/>
    <property type="match status" value="1"/>
</dbReference>
<reference evidence="2" key="1">
    <citation type="submission" date="2020-07" db="EMBL/GenBank/DDBJ databases">
        <title>Methanobacterium. sp. MethCan genome.</title>
        <authorList>
            <person name="Postec A."/>
            <person name="Quemeneur M."/>
        </authorList>
    </citation>
    <scope>NUCLEOTIDE SEQUENCE</scope>
    <source>
        <strain evidence="2">MethCAN</strain>
    </source>
</reference>
<dbReference type="InterPro" id="IPR011004">
    <property type="entry name" value="Trimer_LpxA-like_sf"/>
</dbReference>
<dbReference type="InterPro" id="IPR018357">
    <property type="entry name" value="Hexapep_transf_CS"/>
</dbReference>
<dbReference type="Gene3D" id="2.160.10.10">
    <property type="entry name" value="Hexapeptide repeat proteins"/>
    <property type="match status" value="1"/>
</dbReference>
<dbReference type="Pfam" id="PF00132">
    <property type="entry name" value="Hexapep"/>
    <property type="match status" value="1"/>
</dbReference>
<accession>A0A8T8K3V3</accession>
<dbReference type="AlphaFoldDB" id="A0A8T8K3V3"/>